<dbReference type="HOGENOM" id="CLU_036419_0_0_1"/>
<dbReference type="InParanoid" id="A0A067NP88"/>
<organism evidence="1 2">
    <name type="scientific">Pleurotus ostreatus (strain PC15)</name>
    <name type="common">Oyster mushroom</name>
    <dbReference type="NCBI Taxonomy" id="1137138"/>
    <lineage>
        <taxon>Eukaryota</taxon>
        <taxon>Fungi</taxon>
        <taxon>Dikarya</taxon>
        <taxon>Basidiomycota</taxon>
        <taxon>Agaricomycotina</taxon>
        <taxon>Agaricomycetes</taxon>
        <taxon>Agaricomycetidae</taxon>
        <taxon>Agaricales</taxon>
        <taxon>Pleurotineae</taxon>
        <taxon>Pleurotaceae</taxon>
        <taxon>Pleurotus</taxon>
    </lineage>
</organism>
<evidence type="ECO:0000313" key="1">
    <source>
        <dbReference type="EMBL" id="KDQ25912.1"/>
    </source>
</evidence>
<name>A0A067NP88_PLEO1</name>
<dbReference type="VEuPathDB" id="FungiDB:PLEOSDRAFT_1106798"/>
<gene>
    <name evidence="1" type="ORF">PLEOSDRAFT_1106798</name>
</gene>
<dbReference type="AlphaFoldDB" id="A0A067NP88"/>
<dbReference type="OrthoDB" id="3041043at2759"/>
<sequence>MQIQSSVVVFAPTSVPSDIFHQCVRFLNERDANLLILQFLSLKSFHAYGLTCKIAYLMAKRYLRVHYNIDQSLSVFIPIADIAYFRNAQQATGTLIGGSFVLQFFTRITYKMSDIDLYVHQFFADELMNALCAIGCQCSLPPTKLTALVYSPFTNQVVNFLSPTDRDIQVIVTYCRPIQAIFAYHSSGLTLHGSIIDAHILRSAAVMNFLSGWYVYSLYGDETLDEGLSMYLCPDGGDQHGAKSKYERRGWITVADRQEANTLAIFSPLPHLVGDEITWVIKLDSSTVRGVHGYRDPFIRDACWMLSVADSGHSYISTL</sequence>
<dbReference type="Proteomes" id="UP000027073">
    <property type="component" value="Unassembled WGS sequence"/>
</dbReference>
<reference evidence="2" key="1">
    <citation type="journal article" date="2014" name="Proc. Natl. Acad. Sci. U.S.A.">
        <title>Extensive sampling of basidiomycete genomes demonstrates inadequacy of the white-rot/brown-rot paradigm for wood decay fungi.</title>
        <authorList>
            <person name="Riley R."/>
            <person name="Salamov A.A."/>
            <person name="Brown D.W."/>
            <person name="Nagy L.G."/>
            <person name="Floudas D."/>
            <person name="Held B.W."/>
            <person name="Levasseur A."/>
            <person name="Lombard V."/>
            <person name="Morin E."/>
            <person name="Otillar R."/>
            <person name="Lindquist E.A."/>
            <person name="Sun H."/>
            <person name="LaButti K.M."/>
            <person name="Schmutz J."/>
            <person name="Jabbour D."/>
            <person name="Luo H."/>
            <person name="Baker S.E."/>
            <person name="Pisabarro A.G."/>
            <person name="Walton J.D."/>
            <person name="Blanchette R.A."/>
            <person name="Henrissat B."/>
            <person name="Martin F."/>
            <person name="Cullen D."/>
            <person name="Hibbett D.S."/>
            <person name="Grigoriev I.V."/>
        </authorList>
    </citation>
    <scope>NUCLEOTIDE SEQUENCE [LARGE SCALE GENOMIC DNA]</scope>
    <source>
        <strain evidence="2">PC15</strain>
    </source>
</reference>
<accession>A0A067NP88</accession>
<proteinExistence type="predicted"/>
<evidence type="ECO:0000313" key="2">
    <source>
        <dbReference type="Proteomes" id="UP000027073"/>
    </source>
</evidence>
<dbReference type="EMBL" id="KL198010">
    <property type="protein sequence ID" value="KDQ25912.1"/>
    <property type="molecule type" value="Genomic_DNA"/>
</dbReference>
<protein>
    <submittedName>
        <fullName evidence="1">Uncharacterized protein</fullName>
    </submittedName>
</protein>